<dbReference type="InterPro" id="IPR001374">
    <property type="entry name" value="R3H_dom"/>
</dbReference>
<sequence>MLLHSSFIVSAYVLLFPPVNNFRRFLIHQACENFRQKYDIFTFSVGQGPFRRTVVCFKNQLIDPQKFTDNAAINSIETRHKHNSNPIKSWRSDKRQSEPLNISTNNNNSSNNIKREKKMGVERNLIDVKLNKSNSLDLYRPPALRNNVSESSSRMLACNATETFHDIHSSSVTSESLATSISCNNSPIHRKTNTNGIVDIATSTQQNGFDSNPQKHHQQQQSQEAADETCKPPQRQQQQSRRERRPDRAVYIPRARRSQTTPPTTTPTQQAPPPPVVPVVMPSISAQVPREANGNTAAATTITTANHTSKSLNQNQQLAITLADTTAASVTDKPSSKTDEVGKTAGLNSAATKKREKPSKETRERREHRASKKLLSAQPQIIQPNNDSKNSVKSNENVKNINSKTSDDELPSQTVVVIAQREKTPPPPAQSSIADVNSINSSSEQTNSSVGKLSDCDTEEQEDDLIINKSDGIESNRESLVLKKCLNYNQNDNFVINEFVETQLLSVPTDTVSKNFANISNSLTNITNDITTMPKPNKHKNNSNKTSNAVDNAKMPNLRIEDVAATKTPKCDIEEQELQRASKEINRSNRRIMKQTFVSDVLQIPDHIAEDDDELKTKTISTAAKKTVTTPKKQLAESNSEEDDEEDDWEKMYDENGECLDPKIMQELTASVGKCKIELPKMDYSAFLTKQSILNDEEFPHVLEVSNFPVEFKNQDLLMIFSQYKESGFDIKWVDDTHALAVFSSSRIAAEVLTMGHPFVVLKPLAEATLESRVKAKKCAASLQPYRPRPETCAALARRLVTGALGVRLKTAAAERENEKRVLREAKERKLLAAKQRDEAWES</sequence>
<dbReference type="InterPro" id="IPR039884">
    <property type="entry name" value="R3HC1/R3HCL"/>
</dbReference>
<dbReference type="SUPFAM" id="SSF82708">
    <property type="entry name" value="R3H domain"/>
    <property type="match status" value="1"/>
</dbReference>
<dbReference type="PANTHER" id="PTHR21678:SF0">
    <property type="entry name" value="C3H1-TYPE DOMAIN-CONTAINING PROTEIN"/>
    <property type="match status" value="1"/>
</dbReference>
<evidence type="ECO:0000313" key="4">
    <source>
        <dbReference type="RefSeq" id="XP_058987891.1"/>
    </source>
</evidence>
<feature type="compositionally biased region" description="Basic and acidic residues" evidence="1">
    <location>
        <begin position="358"/>
        <end position="367"/>
    </location>
</feature>
<accession>A0ABM3VQ19</accession>
<reference evidence="4" key="1">
    <citation type="submission" date="2025-08" db="UniProtKB">
        <authorList>
            <consortium name="RefSeq"/>
        </authorList>
    </citation>
    <scope>IDENTIFICATION</scope>
    <source>
        <strain evidence="4">Aabys</strain>
        <tissue evidence="4">Whole body</tissue>
    </source>
</reference>
<dbReference type="RefSeq" id="XP_058987891.1">
    <property type="nucleotide sequence ID" value="XM_059131908.1"/>
</dbReference>
<evidence type="ECO:0000313" key="3">
    <source>
        <dbReference type="Proteomes" id="UP001652621"/>
    </source>
</evidence>
<dbReference type="PANTHER" id="PTHR21678">
    <property type="entry name" value="GROWTH INHIBITION AND DIFFERENTIATION RELATED PROTEIN 88"/>
    <property type="match status" value="1"/>
</dbReference>
<feature type="compositionally biased region" description="Low complexity" evidence="1">
    <location>
        <begin position="437"/>
        <end position="449"/>
    </location>
</feature>
<dbReference type="GeneID" id="101887451"/>
<organism evidence="3 4">
    <name type="scientific">Musca domestica</name>
    <name type="common">House fly</name>
    <dbReference type="NCBI Taxonomy" id="7370"/>
    <lineage>
        <taxon>Eukaryota</taxon>
        <taxon>Metazoa</taxon>
        <taxon>Ecdysozoa</taxon>
        <taxon>Arthropoda</taxon>
        <taxon>Hexapoda</taxon>
        <taxon>Insecta</taxon>
        <taxon>Pterygota</taxon>
        <taxon>Neoptera</taxon>
        <taxon>Endopterygota</taxon>
        <taxon>Diptera</taxon>
        <taxon>Brachycera</taxon>
        <taxon>Muscomorpha</taxon>
        <taxon>Muscoidea</taxon>
        <taxon>Muscidae</taxon>
        <taxon>Musca</taxon>
    </lineage>
</organism>
<feature type="compositionally biased region" description="Low complexity" evidence="1">
    <location>
        <begin position="101"/>
        <end position="112"/>
    </location>
</feature>
<evidence type="ECO:0000259" key="2">
    <source>
        <dbReference type="Pfam" id="PF01424"/>
    </source>
</evidence>
<dbReference type="SUPFAM" id="SSF54928">
    <property type="entry name" value="RNA-binding domain, RBD"/>
    <property type="match status" value="1"/>
</dbReference>
<dbReference type="Proteomes" id="UP001652621">
    <property type="component" value="Unplaced"/>
</dbReference>
<feature type="region of interest" description="Disordered" evidence="1">
    <location>
        <begin position="326"/>
        <end position="394"/>
    </location>
</feature>
<feature type="compositionally biased region" description="Low complexity" evidence="1">
    <location>
        <begin position="259"/>
        <end position="269"/>
    </location>
</feature>
<feature type="region of interest" description="Disordered" evidence="1">
    <location>
        <begin position="204"/>
        <end position="278"/>
    </location>
</feature>
<dbReference type="Pfam" id="PF01424">
    <property type="entry name" value="R3H"/>
    <property type="match status" value="1"/>
</dbReference>
<feature type="region of interest" description="Disordered" evidence="1">
    <location>
        <begin position="422"/>
        <end position="459"/>
    </location>
</feature>
<protein>
    <recommendedName>
        <fullName evidence="2">R3H domain-containing protein</fullName>
    </recommendedName>
</protein>
<name>A0ABM3VQ19_MUSDO</name>
<gene>
    <name evidence="4" type="primary">LOC101887451</name>
</gene>
<feature type="compositionally biased region" description="Low complexity" evidence="1">
    <location>
        <begin position="385"/>
        <end position="394"/>
    </location>
</feature>
<dbReference type="InterPro" id="IPR036867">
    <property type="entry name" value="R3H_dom_sf"/>
</dbReference>
<dbReference type="Gene3D" id="3.30.70.330">
    <property type="match status" value="1"/>
</dbReference>
<dbReference type="InterPro" id="IPR012677">
    <property type="entry name" value="Nucleotide-bd_a/b_plait_sf"/>
</dbReference>
<keyword evidence="3" id="KW-1185">Reference proteome</keyword>
<proteinExistence type="predicted"/>
<evidence type="ECO:0000256" key="1">
    <source>
        <dbReference type="SAM" id="MobiDB-lite"/>
    </source>
</evidence>
<dbReference type="InterPro" id="IPR035979">
    <property type="entry name" value="RBD_domain_sf"/>
</dbReference>
<feature type="domain" description="R3H" evidence="2">
    <location>
        <begin position="14"/>
        <end position="56"/>
    </location>
</feature>
<feature type="region of interest" description="Disordered" evidence="1">
    <location>
        <begin position="76"/>
        <end position="118"/>
    </location>
</feature>
<dbReference type="Gene3D" id="3.30.1370.50">
    <property type="entry name" value="R3H-like domain"/>
    <property type="match status" value="1"/>
</dbReference>